<feature type="transmembrane region" description="Helical" evidence="5">
    <location>
        <begin position="741"/>
        <end position="760"/>
    </location>
</feature>
<dbReference type="GO" id="GO:0016020">
    <property type="term" value="C:membrane"/>
    <property type="evidence" value="ECO:0007669"/>
    <property type="project" value="UniProtKB-SubCell"/>
</dbReference>
<dbReference type="InterPro" id="IPR017500">
    <property type="entry name" value="Phage_infect_YhgE_N"/>
</dbReference>
<dbReference type="PANTHER" id="PTHR43077:SF5">
    <property type="entry name" value="PHAGE INFECTION PROTEIN"/>
    <property type="match status" value="1"/>
</dbReference>
<feature type="transmembrane region" description="Helical" evidence="5">
    <location>
        <begin position="646"/>
        <end position="669"/>
    </location>
</feature>
<dbReference type="EMBL" id="SCFR01000008">
    <property type="protein sequence ID" value="TFF66669.1"/>
    <property type="molecule type" value="Genomic_DNA"/>
</dbReference>
<dbReference type="Pfam" id="PF12698">
    <property type="entry name" value="ABC2_membrane_3"/>
    <property type="match status" value="1"/>
</dbReference>
<dbReference type="InterPro" id="IPR017501">
    <property type="entry name" value="Phage_infect_YhgE_C"/>
</dbReference>
<dbReference type="PANTHER" id="PTHR43077">
    <property type="entry name" value="TRANSPORT PERMEASE YVFS-RELATED"/>
    <property type="match status" value="1"/>
</dbReference>
<evidence type="ECO:0000256" key="5">
    <source>
        <dbReference type="SAM" id="Phobius"/>
    </source>
</evidence>
<evidence type="ECO:0000259" key="6">
    <source>
        <dbReference type="Pfam" id="PF12698"/>
    </source>
</evidence>
<gene>
    <name evidence="7" type="ORF">EQF91_03485</name>
</gene>
<keyword evidence="2 5" id="KW-0812">Transmembrane</keyword>
<dbReference type="Proteomes" id="UP000297454">
    <property type="component" value="Unassembled WGS sequence"/>
</dbReference>
<feature type="transmembrane region" description="Helical" evidence="5">
    <location>
        <begin position="681"/>
        <end position="699"/>
    </location>
</feature>
<dbReference type="InterPro" id="IPR051328">
    <property type="entry name" value="T7SS_ABC-Transporter"/>
</dbReference>
<evidence type="ECO:0000256" key="4">
    <source>
        <dbReference type="ARBA" id="ARBA00023136"/>
    </source>
</evidence>
<proteinExistence type="predicted"/>
<feature type="transmembrane region" description="Helical" evidence="5">
    <location>
        <begin position="9"/>
        <end position="33"/>
    </location>
</feature>
<dbReference type="Gene3D" id="3.40.1710.10">
    <property type="entry name" value="abc type-2 transporter like domain"/>
    <property type="match status" value="1"/>
</dbReference>
<keyword evidence="4 5" id="KW-0472">Membrane</keyword>
<dbReference type="InterPro" id="IPR023908">
    <property type="entry name" value="xxxLxxG_rpt"/>
</dbReference>
<keyword evidence="8" id="KW-1185">Reference proteome</keyword>
<dbReference type="InterPro" id="IPR013525">
    <property type="entry name" value="ABC2_TM"/>
</dbReference>
<dbReference type="AlphaFoldDB" id="A0A4R9C1T8"/>
<feature type="transmembrane region" description="Helical" evidence="5">
    <location>
        <begin position="711"/>
        <end position="734"/>
    </location>
</feature>
<dbReference type="Gene3D" id="1.10.287.950">
    <property type="entry name" value="Methyl-accepting chemotaxis protein"/>
    <property type="match status" value="1"/>
</dbReference>
<feature type="transmembrane region" description="Helical" evidence="5">
    <location>
        <begin position="796"/>
        <end position="819"/>
    </location>
</feature>
<dbReference type="NCBIfam" id="TIGR03061">
    <property type="entry name" value="pip_yhgE_Nterm"/>
    <property type="match status" value="1"/>
</dbReference>
<reference evidence="7 8" key="1">
    <citation type="submission" date="2019-01" db="EMBL/GenBank/DDBJ databases">
        <title>Draft Genome Sequences of Helcococcus ovis Strains Isolated from the Uterus and Vagina of Dairy Cows with Metritis.</title>
        <authorList>
            <person name="Cunha F."/>
            <person name="Jeon S.J."/>
            <person name="Kutzer P."/>
            <person name="Galvao K.N."/>
        </authorList>
    </citation>
    <scope>NUCLEOTIDE SEQUENCE [LARGE SCALE GENOMIC DNA]</scope>
    <source>
        <strain evidence="7 8">KG-37</strain>
    </source>
</reference>
<keyword evidence="3 5" id="KW-1133">Transmembrane helix</keyword>
<sequence length="827" mass="91376">MKKNFSNKMLVISIIAVMFIPFIYSAMFSLSVWDPYGRIDRLSVALVNEDKGTISNGKEINIGKSLENKLKSAKSFNWSFVSKDEAKEGIKKEKYYMALFLDENFSKDSVKLLDTNRKIKMNYITNQSRDYVADLITSNGVKSISEKLNDEITKKYLETIAEKIDGIKESIGKAKDGTKKLHNGSIKLGNGLVQLVEGLSKVADGHDTVIEKVKFAEEKYGQISSGLNLLNSKYQEFNNGQLKIKDGIYKAKEGTTKLVNNGHKISDGLNKIQSGLTNVDSKLKSSIQESGSSENIKKLAKLQEGSGKISKGISDLAEGSVKLNDAIKKINQGIPSAEILEKSKKDVKNKSIGLSNSEKFAIIRAVNNEVKKMSDNFYNELKYDKSFLSLKKDEQNNILEKVKKVENNNIQSILATAQKEIGKKIKEKSEEQKTKVMDLIDGLIKIRDGLDKGLVQGTEKLSNGLSELNTKYPEFDNGVSLLISKVNESKLSIGKLADGISQLKEGSTKINTGYNKYQSGIEALDKGMGEISNGGDKLVDGSSKIQDGIQKISDGSDRFGNEFFSKLQTGFSELSEGDKKIKDGTTKLTDGNTQISNGLNKLHNGLKDGKEKLDKSNFSSKSSNILTSPISLEKQTNKVANYGTSFLAYQLPLGLYLASIALVLVFPLINKNGTKGIIDKLKVLTIHAVVSAIIAGIGLQYFVKVQIANPLLFYLLIVIISLAYTYFIAFFTYTMGDVGKFVVLLFFILQLSTAGGTFPIELSNSIYVFLNKLIPLTYAMKGITYTLFTSTGFVHYINAVIYMGVMFIIFLVLMIIAYVKNIRKIED</sequence>
<accession>A0A4R9C1T8</accession>
<evidence type="ECO:0000313" key="7">
    <source>
        <dbReference type="EMBL" id="TFF66669.1"/>
    </source>
</evidence>
<evidence type="ECO:0000313" key="8">
    <source>
        <dbReference type="Proteomes" id="UP000297454"/>
    </source>
</evidence>
<comment type="subcellular location">
    <subcellularLocation>
        <location evidence="1">Membrane</location>
        <topology evidence="1">Multi-pass membrane protein</topology>
    </subcellularLocation>
</comment>
<dbReference type="NCBIfam" id="TIGR03062">
    <property type="entry name" value="pip_yhgE_Cterm"/>
    <property type="match status" value="1"/>
</dbReference>
<organism evidence="7 8">
    <name type="scientific">Helcococcus ovis</name>
    <dbReference type="NCBI Taxonomy" id="72026"/>
    <lineage>
        <taxon>Bacteria</taxon>
        <taxon>Bacillati</taxon>
        <taxon>Bacillota</taxon>
        <taxon>Tissierellia</taxon>
        <taxon>Tissierellales</taxon>
        <taxon>Peptoniphilaceae</taxon>
        <taxon>Helcococcus</taxon>
    </lineage>
</organism>
<evidence type="ECO:0000256" key="3">
    <source>
        <dbReference type="ARBA" id="ARBA00022989"/>
    </source>
</evidence>
<evidence type="ECO:0000256" key="2">
    <source>
        <dbReference type="ARBA" id="ARBA00022692"/>
    </source>
</evidence>
<evidence type="ECO:0000256" key="1">
    <source>
        <dbReference type="ARBA" id="ARBA00004141"/>
    </source>
</evidence>
<name>A0A4R9C1T8_9FIRM</name>
<comment type="caution">
    <text evidence="7">The sequence shown here is derived from an EMBL/GenBank/DDBJ whole genome shotgun (WGS) entry which is preliminary data.</text>
</comment>
<protein>
    <submittedName>
        <fullName evidence="7">YhgE/Pip domain-containing protein</fullName>
    </submittedName>
</protein>
<feature type="domain" description="ABC-2 type transporter transmembrane" evidence="6">
    <location>
        <begin position="11"/>
        <end position="157"/>
    </location>
</feature>
<dbReference type="RefSeq" id="WP_134744327.1">
    <property type="nucleotide sequence ID" value="NZ_JBFNFK010000006.1"/>
</dbReference>
<dbReference type="NCBIfam" id="TIGR03057">
    <property type="entry name" value="xxxLxxG_by_4"/>
    <property type="match status" value="1"/>
</dbReference>
<dbReference type="GO" id="GO:0140359">
    <property type="term" value="F:ABC-type transporter activity"/>
    <property type="evidence" value="ECO:0007669"/>
    <property type="project" value="InterPro"/>
</dbReference>